<proteinExistence type="predicted"/>
<dbReference type="PANTHER" id="PTHR43735:SF2">
    <property type="entry name" value="FE-REGULATED PROTEIN 8"/>
    <property type="match status" value="1"/>
</dbReference>
<feature type="region of interest" description="Disordered" evidence="1">
    <location>
        <begin position="401"/>
        <end position="431"/>
    </location>
</feature>
<dbReference type="GO" id="GO:0050660">
    <property type="term" value="F:flavin adenine dinucleotide binding"/>
    <property type="evidence" value="ECO:0007669"/>
    <property type="project" value="TreeGrafter"/>
</dbReference>
<dbReference type="InterPro" id="IPR036188">
    <property type="entry name" value="FAD/NAD-bd_sf"/>
</dbReference>
<dbReference type="Gene3D" id="3.50.50.100">
    <property type="match status" value="1"/>
</dbReference>
<name>A0AAD5UXU0_9APHY</name>
<dbReference type="InterPro" id="IPR023753">
    <property type="entry name" value="FAD/NAD-binding_dom"/>
</dbReference>
<dbReference type="Pfam" id="PF07992">
    <property type="entry name" value="Pyr_redox_2"/>
    <property type="match status" value="1"/>
</dbReference>
<dbReference type="GO" id="GO:0005737">
    <property type="term" value="C:cytoplasm"/>
    <property type="evidence" value="ECO:0007669"/>
    <property type="project" value="TreeGrafter"/>
</dbReference>
<evidence type="ECO:0000313" key="4">
    <source>
        <dbReference type="Proteomes" id="UP001212997"/>
    </source>
</evidence>
<gene>
    <name evidence="3" type="ORF">NLI96_g8132</name>
</gene>
<feature type="region of interest" description="Disordered" evidence="1">
    <location>
        <begin position="331"/>
        <end position="363"/>
    </location>
</feature>
<feature type="compositionally biased region" description="Polar residues" evidence="1">
    <location>
        <begin position="483"/>
        <end position="496"/>
    </location>
</feature>
<dbReference type="PANTHER" id="PTHR43735">
    <property type="entry name" value="APOPTOSIS-INDUCING FACTOR 1"/>
    <property type="match status" value="1"/>
</dbReference>
<feature type="compositionally biased region" description="Acidic residues" evidence="1">
    <location>
        <begin position="412"/>
        <end position="431"/>
    </location>
</feature>
<dbReference type="Gene3D" id="3.50.50.60">
    <property type="entry name" value="FAD/NAD(P)-binding domain"/>
    <property type="match status" value="2"/>
</dbReference>
<evidence type="ECO:0000259" key="2">
    <source>
        <dbReference type="Pfam" id="PF07992"/>
    </source>
</evidence>
<protein>
    <recommendedName>
        <fullName evidence="2">FAD/NAD(P)-binding domain-containing protein</fullName>
    </recommendedName>
</protein>
<accession>A0AAD5UXU0</accession>
<dbReference type="AlphaFoldDB" id="A0AAD5UXU0"/>
<feature type="domain" description="FAD/NAD(P)-binding" evidence="2">
    <location>
        <begin position="3"/>
        <end position="290"/>
    </location>
</feature>
<dbReference type="PRINTS" id="PR00368">
    <property type="entry name" value="FADPNR"/>
</dbReference>
<evidence type="ECO:0000256" key="1">
    <source>
        <dbReference type="SAM" id="MobiDB-lite"/>
    </source>
</evidence>
<feature type="region of interest" description="Disordered" evidence="1">
    <location>
        <begin position="483"/>
        <end position="517"/>
    </location>
</feature>
<keyword evidence="4" id="KW-1185">Reference proteome</keyword>
<feature type="compositionally biased region" description="Low complexity" evidence="1">
    <location>
        <begin position="331"/>
        <end position="358"/>
    </location>
</feature>
<dbReference type="GO" id="GO:0004174">
    <property type="term" value="F:electron-transferring-flavoprotein dehydrogenase activity"/>
    <property type="evidence" value="ECO:0007669"/>
    <property type="project" value="TreeGrafter"/>
</dbReference>
<comment type="caution">
    <text evidence="3">The sequence shown here is derived from an EMBL/GenBank/DDBJ whole genome shotgun (WGS) entry which is preliminary data.</text>
</comment>
<feature type="compositionally biased region" description="Polar residues" evidence="1">
    <location>
        <begin position="504"/>
        <end position="514"/>
    </location>
</feature>
<dbReference type="Proteomes" id="UP001212997">
    <property type="component" value="Unassembled WGS sequence"/>
</dbReference>
<reference evidence="3" key="1">
    <citation type="submission" date="2022-07" db="EMBL/GenBank/DDBJ databases">
        <title>Genome Sequence of Physisporinus lineatus.</title>
        <authorList>
            <person name="Buettner E."/>
        </authorList>
    </citation>
    <scope>NUCLEOTIDE SEQUENCE</scope>
    <source>
        <strain evidence="3">VT162</strain>
    </source>
</reference>
<dbReference type="SUPFAM" id="SSF51905">
    <property type="entry name" value="FAD/NAD(P)-binding domain"/>
    <property type="match status" value="1"/>
</dbReference>
<organism evidence="3 4">
    <name type="scientific">Meripilus lineatus</name>
    <dbReference type="NCBI Taxonomy" id="2056292"/>
    <lineage>
        <taxon>Eukaryota</taxon>
        <taxon>Fungi</taxon>
        <taxon>Dikarya</taxon>
        <taxon>Basidiomycota</taxon>
        <taxon>Agaricomycotina</taxon>
        <taxon>Agaricomycetes</taxon>
        <taxon>Polyporales</taxon>
        <taxon>Meripilaceae</taxon>
        <taxon>Meripilus</taxon>
    </lineage>
</organism>
<evidence type="ECO:0000313" key="3">
    <source>
        <dbReference type="EMBL" id="KAJ3480758.1"/>
    </source>
</evidence>
<sequence length="581" mass="63287">MKTVAVLGASYGGSRAAQVLAAQLPNNWRVVMVDRNTHMNHLYVLPRYAVIPGHEHKAFIPYTDILKHGSTSLRHIYLHAQVTSINDRYISLSKPFPEHGIYGPDPKLEFDYVVYALGSHLPAPINLWGPVGDEADAELEGLKQQETSPEVDPVAKCEDHRSIPCPTSSLTPIVRGTKPGGIAWLRRFRERLEHASSVLVVGGGALGVQYATDIAEVFPTKHATLLHSRSQLLPRFDEAMHDEILSSLSGFNITTILGERLDLSWHGEDAKSNERVVRTLSGREIRAEVVTPNTALLKDFLPDCLVPEGTSKGMVRVKRTLQIAVPVTTPTVSATSSDVDSSTIPSTDSTTLIDTPSSSDDETTLEIRRTFQELAFSSVNSDDSDSVSDLDLGSGDALDNQVEAQSTKEHETEEQDEVGEEDEEEEEEDGDDHLQVVHPNMFAIGDAADSFGAINAGHNAYFQADVAAKNILKLIRQDELTSQASTCTPPTLSDNEALSEDGELQQQESNTSSGDADLGNVWELAKYRPGPPAIKVSLGLRKSLFQFNGVVGTKTDVAEDLDAGLLWKFYGADASEEGMYA</sequence>
<dbReference type="EMBL" id="JANAWD010000357">
    <property type="protein sequence ID" value="KAJ3480758.1"/>
    <property type="molecule type" value="Genomic_DNA"/>
</dbReference>